<dbReference type="GO" id="GO:0006935">
    <property type="term" value="P:chemotaxis"/>
    <property type="evidence" value="ECO:0007669"/>
    <property type="project" value="UniProtKB-ARBA"/>
</dbReference>
<dbReference type="PANTHER" id="PTHR32089:SF112">
    <property type="entry name" value="LYSOZYME-LIKE PROTEIN-RELATED"/>
    <property type="match status" value="1"/>
</dbReference>
<evidence type="ECO:0000313" key="7">
    <source>
        <dbReference type="EMBL" id="AEG15390.1"/>
    </source>
</evidence>
<protein>
    <submittedName>
        <fullName evidence="7">Methyl-accepting chemotaxis sensory transducer</fullName>
    </submittedName>
</protein>
<dbReference type="SMART" id="SM00304">
    <property type="entry name" value="HAMP"/>
    <property type="match status" value="1"/>
</dbReference>
<dbReference type="SUPFAM" id="SSF58104">
    <property type="entry name" value="Methyl-accepting chemotaxis protein (MCP) signaling domain"/>
    <property type="match status" value="1"/>
</dbReference>
<keyword evidence="4" id="KW-1133">Transmembrane helix</keyword>
<organism evidence="7 8">
    <name type="scientific">Desulfofundulus kuznetsovii (strain DSM 6115 / VKM B-1805 / 17)</name>
    <name type="common">Desulfotomaculum kuznetsovii</name>
    <dbReference type="NCBI Taxonomy" id="760568"/>
    <lineage>
        <taxon>Bacteria</taxon>
        <taxon>Bacillati</taxon>
        <taxon>Bacillota</taxon>
        <taxon>Clostridia</taxon>
        <taxon>Eubacteriales</taxon>
        <taxon>Peptococcaceae</taxon>
        <taxon>Desulfofundulus</taxon>
    </lineage>
</organism>
<dbReference type="PROSITE" id="PS50111">
    <property type="entry name" value="CHEMOTAXIS_TRANSDUC_2"/>
    <property type="match status" value="1"/>
</dbReference>
<dbReference type="Gene3D" id="1.10.287.950">
    <property type="entry name" value="Methyl-accepting chemotaxis protein"/>
    <property type="match status" value="1"/>
</dbReference>
<gene>
    <name evidence="7" type="ordered locus">Desku_1827</name>
</gene>
<proteinExistence type="inferred from homology"/>
<dbReference type="InterPro" id="IPR003660">
    <property type="entry name" value="HAMP_dom"/>
</dbReference>
<dbReference type="AlphaFoldDB" id="A0AAU8PBJ4"/>
<reference evidence="8" key="1">
    <citation type="submission" date="2011-05" db="EMBL/GenBank/DDBJ databases">
        <title>Complete sequence of Desulfotomaculum kuznetsovii DSM 6115.</title>
        <authorList>
            <person name="Lucas S."/>
            <person name="Han J."/>
            <person name="Lapidus A."/>
            <person name="Cheng J.-F."/>
            <person name="Goodwin L."/>
            <person name="Pitluck S."/>
            <person name="Peters L."/>
            <person name="Mikhailova N."/>
            <person name="Lu M."/>
            <person name="Saunders E."/>
            <person name="Han C."/>
            <person name="Tapia R."/>
            <person name="Land M."/>
            <person name="Hauser L."/>
            <person name="Kyrpides N."/>
            <person name="Ivanova N."/>
            <person name="Pagani I."/>
            <person name="Nazina T."/>
            <person name="Ivanova A."/>
            <person name="Parshina S."/>
            <person name="Kuever J."/>
            <person name="Muyzer G."/>
            <person name="Plugge C."/>
            <person name="Stams A."/>
            <person name="Woyke T."/>
        </authorList>
    </citation>
    <scope>NUCLEOTIDE SEQUENCE [LARGE SCALE GENOMIC DNA]</scope>
    <source>
        <strain evidence="8">DSM 6115 / VKM B-1805 / 17</strain>
    </source>
</reference>
<dbReference type="EMBL" id="CP002770">
    <property type="protein sequence ID" value="AEG15390.1"/>
    <property type="molecule type" value="Genomic_DNA"/>
</dbReference>
<evidence type="ECO:0000256" key="4">
    <source>
        <dbReference type="SAM" id="Phobius"/>
    </source>
</evidence>
<dbReference type="KEGG" id="dku:Desku_1827"/>
<evidence type="ECO:0000313" key="8">
    <source>
        <dbReference type="Proteomes" id="UP000009229"/>
    </source>
</evidence>
<dbReference type="SMART" id="SM00283">
    <property type="entry name" value="MA"/>
    <property type="match status" value="1"/>
</dbReference>
<feature type="domain" description="HAMP" evidence="6">
    <location>
        <begin position="205"/>
        <end position="257"/>
    </location>
</feature>
<dbReference type="RefSeq" id="WP_013822904.1">
    <property type="nucleotide sequence ID" value="NC_015573.1"/>
</dbReference>
<evidence type="ECO:0000256" key="2">
    <source>
        <dbReference type="ARBA" id="ARBA00029447"/>
    </source>
</evidence>
<dbReference type="PANTHER" id="PTHR32089">
    <property type="entry name" value="METHYL-ACCEPTING CHEMOTAXIS PROTEIN MCPB"/>
    <property type="match status" value="1"/>
</dbReference>
<evidence type="ECO:0000259" key="6">
    <source>
        <dbReference type="PROSITE" id="PS50885"/>
    </source>
</evidence>
<sequence length="520" mass="56012">MQMSMLVRTCLMFLAVVLLTALVAAIGIIKIREVNGYLAEMNIQMERVISADNMNNLTTRSAVAVRSYLAEPRESYRQEFMQVTEQNGKTAADLAAKARRQENREFGEKIAALNDQYRRAVLEEFFPLAAAGKKDEAARLLAGRLASLEQELTGTTKAYAKKRQEEIQQVEAAARESAAGAQKLLLSLALATLLAALAIGIAFSFWLNGRFKRLIKQVETVASGDLTVEVKVRRRDEMARIAGAFNVMISSLRTLALGIKEKSNLLTDSAQELSAASQQAAASVEGIAGTTSEIVAVAEQAAASSESAAEASRNVEQAALQGNTAVQEAVRKMHGIKETVDKGAHAVRRLGERSDKIGQIVHVIRGIADQTNLLALNAAIEAARAGEHGRGFAVVAEEVRKLAEQSAAATKEIGELIGETQLEMQEAITAMELGAREVDSGVQVVEQAGQALIEILKQIKHNAELVEHVAQGAEQSSRGVQNLAESADQINSIIQQIAAQAQELAKVSEDLQQMIAKLKL</sequence>
<keyword evidence="4" id="KW-0812">Transmembrane</keyword>
<name>A0AAU8PBJ4_DESK7</name>
<keyword evidence="4" id="KW-0472">Membrane</keyword>
<evidence type="ECO:0000256" key="1">
    <source>
        <dbReference type="ARBA" id="ARBA00023224"/>
    </source>
</evidence>
<dbReference type="InterPro" id="IPR004089">
    <property type="entry name" value="MCPsignal_dom"/>
</dbReference>
<keyword evidence="1 3" id="KW-0807">Transducer</keyword>
<dbReference type="GO" id="GO:0016020">
    <property type="term" value="C:membrane"/>
    <property type="evidence" value="ECO:0007669"/>
    <property type="project" value="InterPro"/>
</dbReference>
<feature type="transmembrane region" description="Helical" evidence="4">
    <location>
        <begin position="184"/>
        <end position="207"/>
    </location>
</feature>
<dbReference type="Pfam" id="PF00672">
    <property type="entry name" value="HAMP"/>
    <property type="match status" value="1"/>
</dbReference>
<evidence type="ECO:0000259" key="5">
    <source>
        <dbReference type="PROSITE" id="PS50111"/>
    </source>
</evidence>
<keyword evidence="8" id="KW-1185">Reference proteome</keyword>
<dbReference type="Proteomes" id="UP000009229">
    <property type="component" value="Chromosome"/>
</dbReference>
<dbReference type="CDD" id="cd06225">
    <property type="entry name" value="HAMP"/>
    <property type="match status" value="1"/>
</dbReference>
<dbReference type="Pfam" id="PF00015">
    <property type="entry name" value="MCPsignal"/>
    <property type="match status" value="1"/>
</dbReference>
<feature type="domain" description="Methyl-accepting transducer" evidence="5">
    <location>
        <begin position="255"/>
        <end position="491"/>
    </location>
</feature>
<dbReference type="CDD" id="cd11386">
    <property type="entry name" value="MCP_signal"/>
    <property type="match status" value="1"/>
</dbReference>
<accession>A0AAU8PBJ4</accession>
<dbReference type="PROSITE" id="PS50885">
    <property type="entry name" value="HAMP"/>
    <property type="match status" value="1"/>
</dbReference>
<evidence type="ECO:0000256" key="3">
    <source>
        <dbReference type="PROSITE-ProRule" id="PRU00284"/>
    </source>
</evidence>
<comment type="similarity">
    <text evidence="2">Belongs to the methyl-accepting chemotaxis (MCP) protein family.</text>
</comment>
<dbReference type="FunFam" id="1.10.287.950:FF:000001">
    <property type="entry name" value="Methyl-accepting chemotaxis sensory transducer"/>
    <property type="match status" value="1"/>
</dbReference>
<dbReference type="GO" id="GO:0007165">
    <property type="term" value="P:signal transduction"/>
    <property type="evidence" value="ECO:0007669"/>
    <property type="project" value="UniProtKB-KW"/>
</dbReference>